<dbReference type="AlphaFoldDB" id="A0AAT9HZZ9"/>
<reference evidence="2" key="2">
    <citation type="submission" date="2024-07" db="EMBL/GenBank/DDBJ databases">
        <title>Streptomyces haneummycinica sp. nov., a new antibiotic-producing actinobacterium isolated from marine sediment.</title>
        <authorList>
            <person name="Uemura M."/>
            <person name="Hamada M."/>
            <person name="Hirano S."/>
            <person name="Kobayashi K."/>
            <person name="Ohshiro T."/>
            <person name="Kobayashi T."/>
            <person name="Terahara T."/>
        </authorList>
    </citation>
    <scope>NUCLEOTIDE SEQUENCE</scope>
    <source>
        <strain evidence="2">KM77-8</strain>
    </source>
</reference>
<gene>
    <name evidence="2" type="ORF">SHKM778_91720</name>
</gene>
<evidence type="ECO:0000256" key="1">
    <source>
        <dbReference type="SAM" id="MobiDB-lite"/>
    </source>
</evidence>
<feature type="region of interest" description="Disordered" evidence="1">
    <location>
        <begin position="1"/>
        <end position="68"/>
    </location>
</feature>
<feature type="compositionally biased region" description="Low complexity" evidence="1">
    <location>
        <begin position="39"/>
        <end position="68"/>
    </location>
</feature>
<feature type="compositionally biased region" description="Pro residues" evidence="1">
    <location>
        <begin position="1"/>
        <end position="11"/>
    </location>
</feature>
<accession>A0AAT9HZZ9</accession>
<name>A0AAT9HZZ9_9ACTN</name>
<sequence length="68" mass="6832">MASNPPAPEAPFKPSDTFAYGAGRTDEGPFEEWNPTADSSVPYVAATASPSSAAEDSPAAPPFSASAS</sequence>
<dbReference type="EMBL" id="AP035768">
    <property type="protein sequence ID" value="BFO22784.1"/>
    <property type="molecule type" value="Genomic_DNA"/>
</dbReference>
<protein>
    <submittedName>
        <fullName evidence="2">Uncharacterized protein</fullName>
    </submittedName>
</protein>
<reference evidence="2" key="1">
    <citation type="submission" date="2024-06" db="EMBL/GenBank/DDBJ databases">
        <authorList>
            <consortium name="consrtm"/>
            <person name="Uemura M."/>
            <person name="Terahara T."/>
        </authorList>
    </citation>
    <scope>NUCLEOTIDE SEQUENCE</scope>
    <source>
        <strain evidence="2">KM77-8</strain>
    </source>
</reference>
<proteinExistence type="predicted"/>
<evidence type="ECO:0000313" key="2">
    <source>
        <dbReference type="EMBL" id="BFO22784.1"/>
    </source>
</evidence>
<organism evidence="2">
    <name type="scientific">Streptomyces haneummycinicus</name>
    <dbReference type="NCBI Taxonomy" id="3074435"/>
    <lineage>
        <taxon>Bacteria</taxon>
        <taxon>Bacillati</taxon>
        <taxon>Actinomycetota</taxon>
        <taxon>Actinomycetes</taxon>
        <taxon>Kitasatosporales</taxon>
        <taxon>Streptomycetaceae</taxon>
        <taxon>Streptomyces</taxon>
    </lineage>
</organism>